<dbReference type="OrthoDB" id="5579860at2759"/>
<evidence type="ECO:0000256" key="3">
    <source>
        <dbReference type="ARBA" id="ARBA00022679"/>
    </source>
</evidence>
<dbReference type="PROSITE" id="PS00107">
    <property type="entry name" value="PROTEIN_KINASE_ATP"/>
    <property type="match status" value="1"/>
</dbReference>
<name>A0A0L0T0B5_ALLM3</name>
<dbReference type="GO" id="GO:0005524">
    <property type="term" value="F:ATP binding"/>
    <property type="evidence" value="ECO:0007669"/>
    <property type="project" value="UniProtKB-UniRule"/>
</dbReference>
<protein>
    <recommendedName>
        <fullName evidence="1">non-specific serine/threonine protein kinase</fullName>
        <ecNumber evidence="1">2.7.11.1</ecNumber>
    </recommendedName>
</protein>
<dbReference type="Pfam" id="PF00069">
    <property type="entry name" value="Pkinase"/>
    <property type="match status" value="1"/>
</dbReference>
<evidence type="ECO:0000256" key="6">
    <source>
        <dbReference type="ARBA" id="ARBA00022840"/>
    </source>
</evidence>
<keyword evidence="3" id="KW-0808">Transferase</keyword>
<keyword evidence="6 7" id="KW-0067">ATP-binding</keyword>
<dbReference type="AlphaFoldDB" id="A0A0L0T0B5"/>
<dbReference type="InterPro" id="IPR008271">
    <property type="entry name" value="Ser/Thr_kinase_AS"/>
</dbReference>
<reference evidence="11" key="2">
    <citation type="submission" date="2009-11" db="EMBL/GenBank/DDBJ databases">
        <title>The Genome Sequence of Allomyces macrogynus strain ATCC 38327.</title>
        <authorList>
            <consortium name="The Broad Institute Genome Sequencing Platform"/>
            <person name="Russ C."/>
            <person name="Cuomo C."/>
            <person name="Shea T."/>
            <person name="Young S.K."/>
            <person name="Zeng Q."/>
            <person name="Koehrsen M."/>
            <person name="Haas B."/>
            <person name="Borodovsky M."/>
            <person name="Guigo R."/>
            <person name="Alvarado L."/>
            <person name="Berlin A."/>
            <person name="Borenstein D."/>
            <person name="Chen Z."/>
            <person name="Engels R."/>
            <person name="Freedman E."/>
            <person name="Gellesch M."/>
            <person name="Goldberg J."/>
            <person name="Griggs A."/>
            <person name="Gujja S."/>
            <person name="Heiman D."/>
            <person name="Hepburn T."/>
            <person name="Howarth C."/>
            <person name="Jen D."/>
            <person name="Larson L."/>
            <person name="Lewis B."/>
            <person name="Mehta T."/>
            <person name="Park D."/>
            <person name="Pearson M."/>
            <person name="Roberts A."/>
            <person name="Saif S."/>
            <person name="Shenoy N."/>
            <person name="Sisk P."/>
            <person name="Stolte C."/>
            <person name="Sykes S."/>
            <person name="Walk T."/>
            <person name="White J."/>
            <person name="Yandava C."/>
            <person name="Burger G."/>
            <person name="Gray M.W."/>
            <person name="Holland P.W.H."/>
            <person name="King N."/>
            <person name="Lang F.B.F."/>
            <person name="Roger A.J."/>
            <person name="Ruiz-Trillo I."/>
            <person name="Lander E."/>
            <person name="Nusbaum C."/>
        </authorList>
    </citation>
    <scope>NUCLEOTIDE SEQUENCE [LARGE SCALE GENOMIC DNA]</scope>
    <source>
        <strain evidence="11">ATCC 38327</strain>
    </source>
</reference>
<evidence type="ECO:0000259" key="9">
    <source>
        <dbReference type="PROSITE" id="PS50011"/>
    </source>
</evidence>
<dbReference type="VEuPathDB" id="FungiDB:AMAG_12904"/>
<dbReference type="InterPro" id="IPR000719">
    <property type="entry name" value="Prot_kinase_dom"/>
</dbReference>
<sequence>MLAVASPKSAAAVRAASTPLPPTPVSPPADHVDLMTAAAMSAKARRQQHPHAAAACVPTSPRSRATPNLAPATSPALATATPVVEIGSVVQGKWRVLGKLGQGAFGQTLEAEDLAAGDRVAIKFEMGTAAKPVLKLEVSILRRMHACLYVSHLYGHGMLPAHDDGAAPQMYMVMSLHGANLSDLRKRQHDHRFSLSTTALLGRQMIAALRELHAAGYLHRDVKPSNFVMGLDRNVPDVRGVKRARCYVIDFGLARRYLTADGNVREARATAGFRGTARYASLAAHESRELARRDDLWSVLYLLVEALTGSLPWRREKDREAVYAIKKVASGPALVADLPVPMRQFHAHLAQLQYADEPDYEYLMALMDQCIVLSGEGFNVPYDWERPAHIPKPQAVAAAHAVPAIPATMSMPTAAIPTVPRRPVPADAAVAESVGIALAQAAVAAAATTAPTRPTIEPFPGTYSTPTATPVLDRTVVAAHSPRSVLGTFAGALSASASPIPTAGDATVRRRFSLRSKSPARHALGSTTVVALGNGGNGGKGATGDAKKSASVLARLHRNAKDWHARLVKPSDHAAPKAPADAPPRLRPAKFRRFRRASASAAEDSHVVAEDVVLHENELAAPETATTSTTVPSLARRLFAMHVHDQA</sequence>
<accession>A0A0L0T0B5</accession>
<dbReference type="SUPFAM" id="SSF56112">
    <property type="entry name" value="Protein kinase-like (PK-like)"/>
    <property type="match status" value="1"/>
</dbReference>
<evidence type="ECO:0000313" key="11">
    <source>
        <dbReference type="Proteomes" id="UP000054350"/>
    </source>
</evidence>
<feature type="domain" description="Protein kinase" evidence="9">
    <location>
        <begin position="94"/>
        <end position="371"/>
    </location>
</feature>
<evidence type="ECO:0000256" key="5">
    <source>
        <dbReference type="ARBA" id="ARBA00022777"/>
    </source>
</evidence>
<feature type="binding site" evidence="7">
    <location>
        <position position="131"/>
    </location>
    <ligand>
        <name>ATP</name>
        <dbReference type="ChEBI" id="CHEBI:30616"/>
    </ligand>
</feature>
<keyword evidence="11" id="KW-1185">Reference proteome</keyword>
<evidence type="ECO:0000256" key="4">
    <source>
        <dbReference type="ARBA" id="ARBA00022741"/>
    </source>
</evidence>
<dbReference type="CDD" id="cd14017">
    <property type="entry name" value="STKc_TTBK"/>
    <property type="match status" value="1"/>
</dbReference>
<dbReference type="SMART" id="SM00220">
    <property type="entry name" value="S_TKc"/>
    <property type="match status" value="1"/>
</dbReference>
<feature type="region of interest" description="Disordered" evidence="8">
    <location>
        <begin position="568"/>
        <end position="588"/>
    </location>
</feature>
<dbReference type="Gene3D" id="1.10.510.10">
    <property type="entry name" value="Transferase(Phosphotransferase) domain 1"/>
    <property type="match status" value="1"/>
</dbReference>
<dbReference type="InterPro" id="IPR017441">
    <property type="entry name" value="Protein_kinase_ATP_BS"/>
</dbReference>
<keyword evidence="5 10" id="KW-0418">Kinase</keyword>
<dbReference type="EMBL" id="GG745356">
    <property type="protein sequence ID" value="KNE68228.1"/>
    <property type="molecule type" value="Genomic_DNA"/>
</dbReference>
<dbReference type="InterPro" id="IPR011009">
    <property type="entry name" value="Kinase-like_dom_sf"/>
</dbReference>
<dbReference type="PROSITE" id="PS50011">
    <property type="entry name" value="PROTEIN_KINASE_DOM"/>
    <property type="match status" value="1"/>
</dbReference>
<reference evidence="10 11" key="1">
    <citation type="submission" date="2009-11" db="EMBL/GenBank/DDBJ databases">
        <title>Annotation of Allomyces macrogynus ATCC 38327.</title>
        <authorList>
            <consortium name="The Broad Institute Genome Sequencing Platform"/>
            <person name="Russ C."/>
            <person name="Cuomo C."/>
            <person name="Burger G."/>
            <person name="Gray M.W."/>
            <person name="Holland P.W.H."/>
            <person name="King N."/>
            <person name="Lang F.B.F."/>
            <person name="Roger A.J."/>
            <person name="Ruiz-Trillo I."/>
            <person name="Young S.K."/>
            <person name="Zeng Q."/>
            <person name="Gargeya S."/>
            <person name="Fitzgerald M."/>
            <person name="Haas B."/>
            <person name="Abouelleil A."/>
            <person name="Alvarado L."/>
            <person name="Arachchi H.M."/>
            <person name="Berlin A."/>
            <person name="Chapman S.B."/>
            <person name="Gearin G."/>
            <person name="Goldberg J."/>
            <person name="Griggs A."/>
            <person name="Gujja S."/>
            <person name="Hansen M."/>
            <person name="Heiman D."/>
            <person name="Howarth C."/>
            <person name="Larimer J."/>
            <person name="Lui A."/>
            <person name="MacDonald P.J.P."/>
            <person name="McCowen C."/>
            <person name="Montmayeur A."/>
            <person name="Murphy C."/>
            <person name="Neiman D."/>
            <person name="Pearson M."/>
            <person name="Priest M."/>
            <person name="Roberts A."/>
            <person name="Saif S."/>
            <person name="Shea T."/>
            <person name="Sisk P."/>
            <person name="Stolte C."/>
            <person name="Sykes S."/>
            <person name="Wortman J."/>
            <person name="Nusbaum C."/>
            <person name="Birren B."/>
        </authorList>
    </citation>
    <scope>NUCLEOTIDE SEQUENCE [LARGE SCALE GENOMIC DNA]</scope>
    <source>
        <strain evidence="10 11">ATCC 38327</strain>
    </source>
</reference>
<dbReference type="EC" id="2.7.11.1" evidence="1"/>
<dbReference type="InterPro" id="IPR050235">
    <property type="entry name" value="CK1_Ser-Thr_kinase"/>
</dbReference>
<dbReference type="OMA" id="FAIAYET"/>
<feature type="region of interest" description="Disordered" evidence="8">
    <location>
        <begin position="40"/>
        <end position="73"/>
    </location>
</feature>
<dbReference type="Proteomes" id="UP000054350">
    <property type="component" value="Unassembled WGS sequence"/>
</dbReference>
<dbReference type="STRING" id="578462.A0A0L0T0B5"/>
<evidence type="ECO:0000256" key="7">
    <source>
        <dbReference type="PROSITE-ProRule" id="PRU10141"/>
    </source>
</evidence>
<keyword evidence="2" id="KW-0723">Serine/threonine-protein kinase</keyword>
<evidence type="ECO:0000313" key="10">
    <source>
        <dbReference type="EMBL" id="KNE68228.1"/>
    </source>
</evidence>
<proteinExistence type="predicted"/>
<evidence type="ECO:0000256" key="1">
    <source>
        <dbReference type="ARBA" id="ARBA00012513"/>
    </source>
</evidence>
<evidence type="ECO:0000256" key="2">
    <source>
        <dbReference type="ARBA" id="ARBA00022527"/>
    </source>
</evidence>
<dbReference type="GO" id="GO:0004674">
    <property type="term" value="F:protein serine/threonine kinase activity"/>
    <property type="evidence" value="ECO:0007669"/>
    <property type="project" value="UniProtKB-KW"/>
</dbReference>
<gene>
    <name evidence="10" type="ORF">AMAG_12904</name>
</gene>
<dbReference type="PROSITE" id="PS00108">
    <property type="entry name" value="PROTEIN_KINASE_ST"/>
    <property type="match status" value="1"/>
</dbReference>
<dbReference type="PANTHER" id="PTHR11909">
    <property type="entry name" value="CASEIN KINASE-RELATED"/>
    <property type="match status" value="1"/>
</dbReference>
<evidence type="ECO:0000256" key="8">
    <source>
        <dbReference type="SAM" id="MobiDB-lite"/>
    </source>
</evidence>
<organism evidence="10 11">
    <name type="scientific">Allomyces macrogynus (strain ATCC 38327)</name>
    <name type="common">Allomyces javanicus var. macrogynus</name>
    <dbReference type="NCBI Taxonomy" id="578462"/>
    <lineage>
        <taxon>Eukaryota</taxon>
        <taxon>Fungi</taxon>
        <taxon>Fungi incertae sedis</taxon>
        <taxon>Blastocladiomycota</taxon>
        <taxon>Blastocladiomycetes</taxon>
        <taxon>Blastocladiales</taxon>
        <taxon>Blastocladiaceae</taxon>
        <taxon>Allomyces</taxon>
    </lineage>
</organism>
<dbReference type="eggNOG" id="KOG1164">
    <property type="taxonomic scope" value="Eukaryota"/>
</dbReference>
<keyword evidence="4 7" id="KW-0547">Nucleotide-binding</keyword>
<dbReference type="InterPro" id="IPR047916">
    <property type="entry name" value="TTBK_Asator-like_STKc"/>
</dbReference>